<name>A0A955KVH1_9BACT</name>
<dbReference type="Proteomes" id="UP000748332">
    <property type="component" value="Unassembled WGS sequence"/>
</dbReference>
<proteinExistence type="predicted"/>
<evidence type="ECO:0000313" key="1">
    <source>
        <dbReference type="EMBL" id="MCA9375108.1"/>
    </source>
</evidence>
<organism evidence="1 2">
    <name type="scientific">Candidatus Dojkabacteria bacterium</name>
    <dbReference type="NCBI Taxonomy" id="2099670"/>
    <lineage>
        <taxon>Bacteria</taxon>
        <taxon>Candidatus Dojkabacteria</taxon>
    </lineage>
</organism>
<dbReference type="EMBL" id="JAGQLM010000086">
    <property type="protein sequence ID" value="MCA9375108.1"/>
    <property type="molecule type" value="Genomic_DNA"/>
</dbReference>
<evidence type="ECO:0000313" key="2">
    <source>
        <dbReference type="Proteomes" id="UP000748332"/>
    </source>
</evidence>
<reference evidence="1" key="2">
    <citation type="journal article" date="2021" name="Microbiome">
        <title>Successional dynamics and alternative stable states in a saline activated sludge microbial community over 9 years.</title>
        <authorList>
            <person name="Wang Y."/>
            <person name="Ye J."/>
            <person name="Ju F."/>
            <person name="Liu L."/>
            <person name="Boyd J.A."/>
            <person name="Deng Y."/>
            <person name="Parks D.H."/>
            <person name="Jiang X."/>
            <person name="Yin X."/>
            <person name="Woodcroft B.J."/>
            <person name="Tyson G.W."/>
            <person name="Hugenholtz P."/>
            <person name="Polz M.F."/>
            <person name="Zhang T."/>
        </authorList>
    </citation>
    <scope>NUCLEOTIDE SEQUENCE</scope>
    <source>
        <strain evidence="1">HKST-UBA16</strain>
    </source>
</reference>
<dbReference type="AlphaFoldDB" id="A0A955KVH1"/>
<accession>A0A955KVH1</accession>
<protein>
    <submittedName>
        <fullName evidence="1">Uncharacterized protein</fullName>
    </submittedName>
</protein>
<dbReference type="Gene3D" id="3.10.310.30">
    <property type="match status" value="1"/>
</dbReference>
<comment type="caution">
    <text evidence="1">The sequence shown here is derived from an EMBL/GenBank/DDBJ whole genome shotgun (WGS) entry which is preliminary data.</text>
</comment>
<reference evidence="1" key="1">
    <citation type="submission" date="2020-04" db="EMBL/GenBank/DDBJ databases">
        <authorList>
            <person name="Zhang T."/>
        </authorList>
    </citation>
    <scope>NUCLEOTIDE SEQUENCE</scope>
    <source>
        <strain evidence="1">HKST-UBA16</strain>
    </source>
</reference>
<sequence length="382" mass="42852">MKKSLNTELQKSSKILVCASPSTVDDVSGVILVAKILKALKKDADIILEDSSLDKHLKELFKTHGVKYSSEIKPSSYVVAIDYGKAGIDRIAYDSDENTGKLKFFITPSSGKFDFDNIEYSVQGNNYDLIVLLGLRSLKDLKSLYDKNLETFKKRTLAIGHKQLGDVFIMLEKNENLLAGTYRIFGADSIKAVNQIYSNLALSQIDLKEGVWDEAALNGLLSLALSGVDIQDVINQRFFSKDYANFDLQIKLMHKVKVDKKSRVSWAAVSNQEIQFSRIKEGNVDTSGRITFNISKDFDLCFAAYEVGKDVMKVIVESNNPAKFDAGEIAKVFNGDGNKHRAEFRIEDMPFKDFEERFFLVLQDMYGLEITGKSTNFKSSDA</sequence>
<gene>
    <name evidence="1" type="ORF">KC622_02135</name>
</gene>